<sequence length="137" mass="14991">MTTPADYPKVDYAPIGGQPDGFTNVGGVNYRVSPEYVAQAASDTVNTAEQIRGQLAELMVFVTSLEQVWGGIAQQQFNILMQDYRIYSDMLHNALTGIAGGLRGTYVNYAESEQQNLHNLEALGEEIPRPSTGTNFD</sequence>
<dbReference type="InterPro" id="IPR036689">
    <property type="entry name" value="ESAT-6-like_sf"/>
</dbReference>
<evidence type="ECO:0008006" key="3">
    <source>
        <dbReference type="Google" id="ProtNLM"/>
    </source>
</evidence>
<reference evidence="1 2" key="1">
    <citation type="journal article" date="2019" name="Int. J. Syst. Evol. Microbiol.">
        <title>The Global Catalogue of Microorganisms (GCM) 10K type strain sequencing project: providing services to taxonomists for standard genome sequencing and annotation.</title>
        <authorList>
            <consortium name="The Broad Institute Genomics Platform"/>
            <consortium name="The Broad Institute Genome Sequencing Center for Infectious Disease"/>
            <person name="Wu L."/>
            <person name="Ma J."/>
        </authorList>
    </citation>
    <scope>NUCLEOTIDE SEQUENCE [LARGE SCALE GENOMIC DNA]</scope>
    <source>
        <strain evidence="1 2">JCM 4531</strain>
    </source>
</reference>
<dbReference type="InterPro" id="IPR010310">
    <property type="entry name" value="T7SS_ESAT-6-like"/>
</dbReference>
<dbReference type="Proteomes" id="UP001499989">
    <property type="component" value="Unassembled WGS sequence"/>
</dbReference>
<dbReference type="EMBL" id="BAAASK010000026">
    <property type="protein sequence ID" value="GAA2698089.1"/>
    <property type="molecule type" value="Genomic_DNA"/>
</dbReference>
<protein>
    <recommendedName>
        <fullName evidence="3">WXG100 family type VII secretion target</fullName>
    </recommendedName>
</protein>
<dbReference type="SUPFAM" id="SSF140453">
    <property type="entry name" value="EsxAB dimer-like"/>
    <property type="match status" value="1"/>
</dbReference>
<organism evidence="1 2">
    <name type="scientific">Streptomyces violaceolatus</name>
    <dbReference type="NCBI Taxonomy" id="67378"/>
    <lineage>
        <taxon>Bacteria</taxon>
        <taxon>Bacillati</taxon>
        <taxon>Actinomycetota</taxon>
        <taxon>Actinomycetes</taxon>
        <taxon>Kitasatosporales</taxon>
        <taxon>Streptomycetaceae</taxon>
        <taxon>Streptomyces</taxon>
        <taxon>Streptomyces violaceoruber group</taxon>
    </lineage>
</organism>
<comment type="caution">
    <text evidence="1">The sequence shown here is derived from an EMBL/GenBank/DDBJ whole genome shotgun (WGS) entry which is preliminary data.</text>
</comment>
<name>A0ABN3TC03_9ACTN</name>
<accession>A0ABN3TC03</accession>
<evidence type="ECO:0000313" key="2">
    <source>
        <dbReference type="Proteomes" id="UP001499989"/>
    </source>
</evidence>
<dbReference type="Pfam" id="PF06013">
    <property type="entry name" value="WXG100"/>
    <property type="match status" value="1"/>
</dbReference>
<dbReference type="Gene3D" id="1.10.287.1060">
    <property type="entry name" value="ESAT-6-like"/>
    <property type="match status" value="1"/>
</dbReference>
<proteinExistence type="predicted"/>
<evidence type="ECO:0000313" key="1">
    <source>
        <dbReference type="EMBL" id="GAA2698089.1"/>
    </source>
</evidence>
<keyword evidence="2" id="KW-1185">Reference proteome</keyword>
<gene>
    <name evidence="1" type="ORF">GCM10010310_63220</name>
</gene>
<dbReference type="RefSeq" id="WP_319123577.1">
    <property type="nucleotide sequence ID" value="NZ_BAAASK010000026.1"/>
</dbReference>